<evidence type="ECO:0000256" key="8">
    <source>
        <dbReference type="ARBA" id="ARBA00022842"/>
    </source>
</evidence>
<dbReference type="SUPFAM" id="SSF51717">
    <property type="entry name" value="Dihydropteroate synthetase-like"/>
    <property type="match status" value="1"/>
</dbReference>
<keyword evidence="13" id="KW-1185">Reference proteome</keyword>
<evidence type="ECO:0000256" key="1">
    <source>
        <dbReference type="ARBA" id="ARBA00000012"/>
    </source>
</evidence>
<evidence type="ECO:0000256" key="5">
    <source>
        <dbReference type="ARBA" id="ARBA00012458"/>
    </source>
</evidence>
<keyword evidence="9 10" id="KW-0289">Folate biosynthesis</keyword>
<reference evidence="13" key="1">
    <citation type="journal article" date="2019" name="Int. J. Syst. Evol. Microbiol.">
        <title>The Global Catalogue of Microorganisms (GCM) 10K type strain sequencing project: providing services to taxonomists for standard genome sequencing and annotation.</title>
        <authorList>
            <consortium name="The Broad Institute Genomics Platform"/>
            <consortium name="The Broad Institute Genome Sequencing Center for Infectious Disease"/>
            <person name="Wu L."/>
            <person name="Ma J."/>
        </authorList>
    </citation>
    <scope>NUCLEOTIDE SEQUENCE [LARGE SCALE GENOMIC DNA]</scope>
    <source>
        <strain evidence="13">CGMCC 4.7241</strain>
    </source>
</reference>
<keyword evidence="8 10" id="KW-0460">Magnesium</keyword>
<dbReference type="EMBL" id="JBHRZH010000016">
    <property type="protein sequence ID" value="MFC3762793.1"/>
    <property type="molecule type" value="Genomic_DNA"/>
</dbReference>
<gene>
    <name evidence="12" type="primary">folP</name>
    <name evidence="12" type="ORF">ACFOUW_18275</name>
</gene>
<evidence type="ECO:0000256" key="9">
    <source>
        <dbReference type="ARBA" id="ARBA00022909"/>
    </source>
</evidence>
<protein>
    <recommendedName>
        <fullName evidence="5 10">Dihydropteroate synthase</fullName>
        <shortName evidence="10">DHPS</shortName>
        <ecNumber evidence="5 10">2.5.1.15</ecNumber>
    </recommendedName>
    <alternativeName>
        <fullName evidence="10">Dihydropteroate pyrophosphorylase</fullName>
    </alternativeName>
</protein>
<evidence type="ECO:0000256" key="10">
    <source>
        <dbReference type="RuleBase" id="RU361205"/>
    </source>
</evidence>
<evidence type="ECO:0000256" key="7">
    <source>
        <dbReference type="ARBA" id="ARBA00022723"/>
    </source>
</evidence>
<dbReference type="GO" id="GO:0004156">
    <property type="term" value="F:dihydropteroate synthase activity"/>
    <property type="evidence" value="ECO:0007669"/>
    <property type="project" value="UniProtKB-EC"/>
</dbReference>
<name>A0ABV7YCB6_9ACTN</name>
<dbReference type="RefSeq" id="WP_239554266.1">
    <property type="nucleotide sequence ID" value="NZ_JAFBCM010000001.1"/>
</dbReference>
<dbReference type="PANTHER" id="PTHR20941:SF1">
    <property type="entry name" value="FOLIC ACID SYNTHESIS PROTEIN FOL1"/>
    <property type="match status" value="1"/>
</dbReference>
<proteinExistence type="inferred from homology"/>
<dbReference type="EC" id="2.5.1.15" evidence="5 10"/>
<dbReference type="PROSITE" id="PS00792">
    <property type="entry name" value="DHPS_1"/>
    <property type="match status" value="1"/>
</dbReference>
<dbReference type="InterPro" id="IPR011005">
    <property type="entry name" value="Dihydropteroate_synth-like_sf"/>
</dbReference>
<dbReference type="CDD" id="cd00739">
    <property type="entry name" value="DHPS"/>
    <property type="match status" value="1"/>
</dbReference>
<dbReference type="InterPro" id="IPR006390">
    <property type="entry name" value="DHP_synth_dom"/>
</dbReference>
<dbReference type="Proteomes" id="UP001595699">
    <property type="component" value="Unassembled WGS sequence"/>
</dbReference>
<evidence type="ECO:0000313" key="13">
    <source>
        <dbReference type="Proteomes" id="UP001595699"/>
    </source>
</evidence>
<keyword evidence="7 10" id="KW-0479">Metal-binding</keyword>
<comment type="cofactor">
    <cofactor evidence="2 10">
        <name>Mg(2+)</name>
        <dbReference type="ChEBI" id="CHEBI:18420"/>
    </cofactor>
</comment>
<evidence type="ECO:0000256" key="4">
    <source>
        <dbReference type="ARBA" id="ARBA00009503"/>
    </source>
</evidence>
<dbReference type="PANTHER" id="PTHR20941">
    <property type="entry name" value="FOLATE SYNTHESIS PROTEINS"/>
    <property type="match status" value="1"/>
</dbReference>
<dbReference type="InterPro" id="IPR045031">
    <property type="entry name" value="DHP_synth-like"/>
</dbReference>
<dbReference type="Gene3D" id="3.20.20.20">
    <property type="entry name" value="Dihydropteroate synthase-like"/>
    <property type="match status" value="1"/>
</dbReference>
<evidence type="ECO:0000313" key="12">
    <source>
        <dbReference type="EMBL" id="MFC3762793.1"/>
    </source>
</evidence>
<dbReference type="PROSITE" id="PS00793">
    <property type="entry name" value="DHPS_2"/>
    <property type="match status" value="1"/>
</dbReference>
<comment type="pathway">
    <text evidence="3 10">Cofactor biosynthesis; tetrahydrofolate biosynthesis; 7,8-dihydrofolate from 2-amino-4-hydroxy-6-hydroxymethyl-7,8-dihydropteridine diphosphate and 4-aminobenzoate: step 1/2.</text>
</comment>
<dbReference type="InterPro" id="IPR000489">
    <property type="entry name" value="Pterin-binding_dom"/>
</dbReference>
<evidence type="ECO:0000259" key="11">
    <source>
        <dbReference type="PROSITE" id="PS50972"/>
    </source>
</evidence>
<dbReference type="NCBIfam" id="TIGR01496">
    <property type="entry name" value="DHPS"/>
    <property type="match status" value="1"/>
</dbReference>
<organism evidence="12 13">
    <name type="scientific">Tenggerimyces flavus</name>
    <dbReference type="NCBI Taxonomy" id="1708749"/>
    <lineage>
        <taxon>Bacteria</taxon>
        <taxon>Bacillati</taxon>
        <taxon>Actinomycetota</taxon>
        <taxon>Actinomycetes</taxon>
        <taxon>Propionibacteriales</taxon>
        <taxon>Nocardioidaceae</taxon>
        <taxon>Tenggerimyces</taxon>
    </lineage>
</organism>
<dbReference type="PROSITE" id="PS50972">
    <property type="entry name" value="PTERIN_BINDING"/>
    <property type="match status" value="1"/>
</dbReference>
<sequence length="289" mass="30918">MIGRPARYVDGLPTPPRTLVMGVVNVTPDSFSDGGLWLEPDKAIAHGRQLVEDGADLLDVGGESTRPGAERPSEEEELRRVIPVVTALAAEGALVSVDTMRANVARQAIDAGARAINDVSGGLADERMLPLVAETGVAYVCMHWRGHSHDMQSRATYANVVEEVVEELAPRIKAAEQAGIDRNKLAIDPGLGYAKTADHNWTILAGLDRLHQLELPVLVAASRKTFLGRLLADQETGDLRPTRDRDDASSATSALAAMAGAWCVRVHAVRPSLDAVRVAARWAAEPHGV</sequence>
<evidence type="ECO:0000256" key="3">
    <source>
        <dbReference type="ARBA" id="ARBA00004763"/>
    </source>
</evidence>
<accession>A0ABV7YCB6</accession>
<evidence type="ECO:0000256" key="6">
    <source>
        <dbReference type="ARBA" id="ARBA00022679"/>
    </source>
</evidence>
<comment type="catalytic activity">
    <reaction evidence="1">
        <text>(7,8-dihydropterin-6-yl)methyl diphosphate + 4-aminobenzoate = 7,8-dihydropteroate + diphosphate</text>
        <dbReference type="Rhea" id="RHEA:19949"/>
        <dbReference type="ChEBI" id="CHEBI:17836"/>
        <dbReference type="ChEBI" id="CHEBI:17839"/>
        <dbReference type="ChEBI" id="CHEBI:33019"/>
        <dbReference type="ChEBI" id="CHEBI:72950"/>
        <dbReference type="EC" id="2.5.1.15"/>
    </reaction>
</comment>
<dbReference type="Pfam" id="PF00809">
    <property type="entry name" value="Pterin_bind"/>
    <property type="match status" value="1"/>
</dbReference>
<comment type="similarity">
    <text evidence="4 10">Belongs to the DHPS family.</text>
</comment>
<comment type="function">
    <text evidence="10">Catalyzes the condensation of para-aminobenzoate (pABA) with 6-hydroxymethyl-7,8-dihydropterin diphosphate (DHPt-PP) to form 7,8-dihydropteroate (H2Pte), the immediate precursor of folate derivatives.</text>
</comment>
<evidence type="ECO:0000256" key="2">
    <source>
        <dbReference type="ARBA" id="ARBA00001946"/>
    </source>
</evidence>
<comment type="caution">
    <text evidence="12">The sequence shown here is derived from an EMBL/GenBank/DDBJ whole genome shotgun (WGS) entry which is preliminary data.</text>
</comment>
<feature type="domain" description="Pterin-binding" evidence="11">
    <location>
        <begin position="18"/>
        <end position="277"/>
    </location>
</feature>
<keyword evidence="6 10" id="KW-0808">Transferase</keyword>